<reference evidence="2 3" key="1">
    <citation type="submission" date="2023-07" db="EMBL/GenBank/DDBJ databases">
        <authorList>
            <person name="Lian W.-H."/>
        </authorList>
    </citation>
    <scope>NUCLEOTIDE SEQUENCE [LARGE SCALE GENOMIC DNA]</scope>
    <source>
        <strain evidence="2 3">SYSU DXS3180</strain>
    </source>
</reference>
<evidence type="ECO:0000313" key="2">
    <source>
        <dbReference type="EMBL" id="MEX6685854.1"/>
    </source>
</evidence>
<evidence type="ECO:0000256" key="1">
    <source>
        <dbReference type="SAM" id="SignalP"/>
    </source>
</evidence>
<dbReference type="RefSeq" id="WP_369327243.1">
    <property type="nucleotide sequence ID" value="NZ_JAULBC010000001.1"/>
</dbReference>
<proteinExistence type="predicted"/>
<keyword evidence="1" id="KW-0732">Signal</keyword>
<protein>
    <submittedName>
        <fullName evidence="2">Uncharacterized protein</fullName>
    </submittedName>
</protein>
<dbReference type="Proteomes" id="UP001560573">
    <property type="component" value="Unassembled WGS sequence"/>
</dbReference>
<name>A0ABV3Z7L7_9BACT</name>
<feature type="signal peptide" evidence="1">
    <location>
        <begin position="1"/>
        <end position="25"/>
    </location>
</feature>
<evidence type="ECO:0000313" key="3">
    <source>
        <dbReference type="Proteomes" id="UP001560573"/>
    </source>
</evidence>
<sequence>MIKSIFFRLLLIFNIGFLASNTTNAQVGLIANNPDKSAALDLSNANKGFLLPRVSLINTSSRTPIVNNSPAQTLAVFNINSGIQGIGASGTGVYYWDGILWKKLISYYDGRDSAWNINGNPNIDSRKHFLGTTDNADLIIKTNGAERFRVTVGGKIGIGTASPQSMLHVNGDTKVGGNLFLDSASIVPPAGVSSLVRDNTTGQVYTVVSSTGNSKPVTYVKFRLTNVNEDSMVVNCDTKIPTGQYTLMVVGSSFSSPDPADGMKMITGYTGTFAPQVVYAFMQNNTWRLAADYKGGKTFSNSRGTWDIYCMIVNNTIIKQLSNQIYDTGGYSSGTGTMPGGL</sequence>
<dbReference type="EMBL" id="JAULBC010000001">
    <property type="protein sequence ID" value="MEX6685854.1"/>
    <property type="molecule type" value="Genomic_DNA"/>
</dbReference>
<keyword evidence="3" id="KW-1185">Reference proteome</keyword>
<organism evidence="2 3">
    <name type="scientific">Danxiaibacter flavus</name>
    <dbReference type="NCBI Taxonomy" id="3049108"/>
    <lineage>
        <taxon>Bacteria</taxon>
        <taxon>Pseudomonadati</taxon>
        <taxon>Bacteroidota</taxon>
        <taxon>Chitinophagia</taxon>
        <taxon>Chitinophagales</taxon>
        <taxon>Chitinophagaceae</taxon>
        <taxon>Danxiaibacter</taxon>
    </lineage>
</organism>
<comment type="caution">
    <text evidence="2">The sequence shown here is derived from an EMBL/GenBank/DDBJ whole genome shotgun (WGS) entry which is preliminary data.</text>
</comment>
<gene>
    <name evidence="2" type="ORF">QTN47_00020</name>
</gene>
<feature type="chain" id="PRO_5046869207" evidence="1">
    <location>
        <begin position="26"/>
        <end position="342"/>
    </location>
</feature>
<accession>A0ABV3Z7L7</accession>